<evidence type="ECO:0000313" key="3">
    <source>
        <dbReference type="EMBL" id="MTJ04272.1"/>
    </source>
</evidence>
<dbReference type="Proteomes" id="UP000483078">
    <property type="component" value="Unassembled WGS sequence"/>
</dbReference>
<dbReference type="Pfam" id="PF12850">
    <property type="entry name" value="Metallophos_2"/>
    <property type="match status" value="1"/>
</dbReference>
<sequence length="271" mass="28786">MRIDNIGVLDGAVLLFGGVHSNLHALRALLQKAHDLGIPPGRMVCTGDVVAYCAEPVECVDLIRRSGIHVVAGNCERQLASGAMTCGCGFEKGSTCDRLSAGWFAHADAHIGASDRQWMAELPDMIRFHHEGREYAVIHGGATDISRFVWPISADAVFSEESNEIERHCGSVDAVIAGHCGLAFIRPGSPGWINAGAIGLPPNDGAPQTRFAVLTGQGPRIERLSYDAQGAARQMLASGLVQGYERTLLTGRWPSEDVLPPQLRGGALASG</sequence>
<dbReference type="InterPro" id="IPR011152">
    <property type="entry name" value="Pesterase_MJ0912"/>
</dbReference>
<evidence type="ECO:0000256" key="1">
    <source>
        <dbReference type="ARBA" id="ARBA00008950"/>
    </source>
</evidence>
<dbReference type="PIRSF" id="PIRSF000883">
    <property type="entry name" value="Pesterase_MJ0912"/>
    <property type="match status" value="1"/>
</dbReference>
<feature type="domain" description="Calcineurin-like phosphoesterase" evidence="2">
    <location>
        <begin position="14"/>
        <end position="214"/>
    </location>
</feature>
<dbReference type="AlphaFoldDB" id="A0A7C9HII5"/>
<dbReference type="GO" id="GO:0005737">
    <property type="term" value="C:cytoplasm"/>
    <property type="evidence" value="ECO:0007669"/>
    <property type="project" value="TreeGrafter"/>
</dbReference>
<dbReference type="InterPro" id="IPR029052">
    <property type="entry name" value="Metallo-depent_PP-like"/>
</dbReference>
<dbReference type="EMBL" id="VENJ01000006">
    <property type="protein sequence ID" value="MTJ04272.1"/>
    <property type="molecule type" value="Genomic_DNA"/>
</dbReference>
<organism evidence="3 4">
    <name type="scientific">Sediminimonas qiaohouensis</name>
    <dbReference type="NCBI Taxonomy" id="552061"/>
    <lineage>
        <taxon>Bacteria</taxon>
        <taxon>Pseudomonadati</taxon>
        <taxon>Pseudomonadota</taxon>
        <taxon>Alphaproteobacteria</taxon>
        <taxon>Rhodobacterales</taxon>
        <taxon>Roseobacteraceae</taxon>
        <taxon>Sediminimonas</taxon>
    </lineage>
</organism>
<gene>
    <name evidence="3" type="ORF">FH759_06205</name>
</gene>
<comment type="caution">
    <text evidence="3">The sequence shown here is derived from an EMBL/GenBank/DDBJ whole genome shotgun (WGS) entry which is preliminary data.</text>
</comment>
<dbReference type="RefSeq" id="WP_273248871.1">
    <property type="nucleotide sequence ID" value="NZ_VENJ01000006.1"/>
</dbReference>
<dbReference type="InterPro" id="IPR024654">
    <property type="entry name" value="Calcineurin-like_PHP_lpxH"/>
</dbReference>
<dbReference type="CDD" id="cd00838">
    <property type="entry name" value="MPP_superfamily"/>
    <property type="match status" value="1"/>
</dbReference>
<evidence type="ECO:0000259" key="2">
    <source>
        <dbReference type="Pfam" id="PF12850"/>
    </source>
</evidence>
<reference evidence="3 4" key="1">
    <citation type="submission" date="2019-06" db="EMBL/GenBank/DDBJ databases">
        <title>Enrichment of Autotrophic Halophilic Microorganisms from Red Sea Brine Pool Using Microbial Electrosynthesis System.</title>
        <authorList>
            <person name="Alqahtani M.F."/>
            <person name="Bajracharya S."/>
            <person name="Katuri K.P."/>
            <person name="Ali M."/>
            <person name="Saikaly P.E."/>
        </authorList>
    </citation>
    <scope>NUCLEOTIDE SEQUENCE [LARGE SCALE GENOMIC DNA]</scope>
    <source>
        <strain evidence="3">MES6</strain>
    </source>
</reference>
<comment type="similarity">
    <text evidence="1">Belongs to the metallophosphoesterase superfamily. YfcE family.</text>
</comment>
<dbReference type="PANTHER" id="PTHR42850">
    <property type="entry name" value="METALLOPHOSPHOESTERASE"/>
    <property type="match status" value="1"/>
</dbReference>
<proteinExistence type="inferred from homology"/>
<dbReference type="InterPro" id="IPR050126">
    <property type="entry name" value="Ap4A_hydrolase"/>
</dbReference>
<accession>A0A7C9HII5</accession>
<protein>
    <submittedName>
        <fullName evidence="3">Metallophosphoesterase family protein</fullName>
    </submittedName>
</protein>
<name>A0A7C9HII5_9RHOB</name>
<evidence type="ECO:0000313" key="4">
    <source>
        <dbReference type="Proteomes" id="UP000483078"/>
    </source>
</evidence>
<dbReference type="Gene3D" id="3.60.21.10">
    <property type="match status" value="1"/>
</dbReference>
<dbReference type="GO" id="GO:0016791">
    <property type="term" value="F:phosphatase activity"/>
    <property type="evidence" value="ECO:0007669"/>
    <property type="project" value="TreeGrafter"/>
</dbReference>
<dbReference type="SUPFAM" id="SSF56300">
    <property type="entry name" value="Metallo-dependent phosphatases"/>
    <property type="match status" value="1"/>
</dbReference>
<dbReference type="PANTHER" id="PTHR42850:SF2">
    <property type="entry name" value="BLL5683 PROTEIN"/>
    <property type="match status" value="1"/>
</dbReference>